<keyword evidence="4" id="KW-1185">Reference proteome</keyword>
<reference evidence="3 4" key="2">
    <citation type="submission" date="2007-01" db="EMBL/GenBank/DDBJ databases">
        <title>Sequencing of the draft genome and assembly of Thermosinus carboxydivorans Nor1.</title>
        <authorList>
            <consortium name="US DOE Joint Genome Institute (JGI-PGF)"/>
            <person name="Copeland A."/>
            <person name="Lucas S."/>
            <person name="Lapidus A."/>
            <person name="Barry K."/>
            <person name="Glavina del Rio T."/>
            <person name="Dalin E."/>
            <person name="Tice H."/>
            <person name="Bruce D."/>
            <person name="Pitluck S."/>
            <person name="Richardson P."/>
        </authorList>
    </citation>
    <scope>NUCLEOTIDE SEQUENCE [LARGE SCALE GENOMIC DNA]</scope>
    <source>
        <strain evidence="3 4">Nor1</strain>
    </source>
</reference>
<dbReference type="Pfam" id="PF18910">
    <property type="entry name" value="DUF5665"/>
    <property type="match status" value="1"/>
</dbReference>
<evidence type="ECO:0000313" key="3">
    <source>
        <dbReference type="EMBL" id="EAX47068.1"/>
    </source>
</evidence>
<name>A1HSA6_9FIRM</name>
<dbReference type="AlphaFoldDB" id="A1HSA6"/>
<feature type="coiled-coil region" evidence="1">
    <location>
        <begin position="1"/>
        <end position="28"/>
    </location>
</feature>
<organism evidence="3 4">
    <name type="scientific">Thermosinus carboxydivorans Nor1</name>
    <dbReference type="NCBI Taxonomy" id="401526"/>
    <lineage>
        <taxon>Bacteria</taxon>
        <taxon>Bacillati</taxon>
        <taxon>Bacillota</taxon>
        <taxon>Negativicutes</taxon>
        <taxon>Selenomonadales</taxon>
        <taxon>Sporomusaceae</taxon>
        <taxon>Thermosinus</taxon>
    </lineage>
</organism>
<accession>A1HSA6</accession>
<sequence length="99" mass="11236">MERKTNDAEFMQLQLEKLVRHLEALRIADYIELLQKPARLIFLNFVAGIARGLGIAIGATIIFAMMLELLRRLILLNIPGIGNFVAEVVRIVEMKNGKF</sequence>
<dbReference type="InterPro" id="IPR043723">
    <property type="entry name" value="DUF5665"/>
</dbReference>
<evidence type="ECO:0000256" key="1">
    <source>
        <dbReference type="SAM" id="Coils"/>
    </source>
</evidence>
<dbReference type="OrthoDB" id="1634137at2"/>
<evidence type="ECO:0000313" key="4">
    <source>
        <dbReference type="Proteomes" id="UP000005139"/>
    </source>
</evidence>
<reference evidence="3 4" key="1">
    <citation type="submission" date="2007-01" db="EMBL/GenBank/DDBJ databases">
        <title>Annotation of the draft genome assembly of Thermosinus carboxydivorans Nor1.</title>
        <authorList>
            <consortium name="US DOE Joint Genome Institute (JGI-ORNL)"/>
            <person name="Larimer F."/>
            <person name="Land M."/>
            <person name="Hauser L."/>
        </authorList>
    </citation>
    <scope>NUCLEOTIDE SEQUENCE [LARGE SCALE GENOMIC DNA]</scope>
    <source>
        <strain evidence="3 4">Nor1</strain>
    </source>
</reference>
<feature type="transmembrane region" description="Helical" evidence="2">
    <location>
        <begin position="40"/>
        <end position="67"/>
    </location>
</feature>
<keyword evidence="2" id="KW-1133">Transmembrane helix</keyword>
<proteinExistence type="predicted"/>
<protein>
    <submittedName>
        <fullName evidence="3">Uncharacterized protein</fullName>
    </submittedName>
</protein>
<evidence type="ECO:0000256" key="2">
    <source>
        <dbReference type="SAM" id="Phobius"/>
    </source>
</evidence>
<keyword evidence="2" id="KW-0472">Membrane</keyword>
<dbReference type="Proteomes" id="UP000005139">
    <property type="component" value="Unassembled WGS sequence"/>
</dbReference>
<keyword evidence="1" id="KW-0175">Coiled coil</keyword>
<dbReference type="RefSeq" id="WP_007289912.1">
    <property type="nucleotide sequence ID" value="NZ_AAWL01000015.1"/>
</dbReference>
<gene>
    <name evidence="3" type="ORF">TcarDRAFT_0576</name>
</gene>
<dbReference type="EMBL" id="AAWL01000015">
    <property type="protein sequence ID" value="EAX47068.1"/>
    <property type="molecule type" value="Genomic_DNA"/>
</dbReference>
<keyword evidence="2" id="KW-0812">Transmembrane</keyword>
<comment type="caution">
    <text evidence="3">The sequence shown here is derived from an EMBL/GenBank/DDBJ whole genome shotgun (WGS) entry which is preliminary data.</text>
</comment>
<feature type="transmembrane region" description="Helical" evidence="2">
    <location>
        <begin position="73"/>
        <end position="92"/>
    </location>
</feature>
<dbReference type="eggNOG" id="ENOG5032Z2B">
    <property type="taxonomic scope" value="Bacteria"/>
</dbReference>